<dbReference type="Pfam" id="PF25797">
    <property type="entry name" value="PDF2_C"/>
    <property type="match status" value="1"/>
</dbReference>
<organism evidence="2 3">
    <name type="scientific">Nyssa sinensis</name>
    <dbReference type="NCBI Taxonomy" id="561372"/>
    <lineage>
        <taxon>Eukaryota</taxon>
        <taxon>Viridiplantae</taxon>
        <taxon>Streptophyta</taxon>
        <taxon>Embryophyta</taxon>
        <taxon>Tracheophyta</taxon>
        <taxon>Spermatophyta</taxon>
        <taxon>Magnoliopsida</taxon>
        <taxon>eudicotyledons</taxon>
        <taxon>Gunneridae</taxon>
        <taxon>Pentapetalae</taxon>
        <taxon>asterids</taxon>
        <taxon>Cornales</taxon>
        <taxon>Nyssaceae</taxon>
        <taxon>Nyssa</taxon>
    </lineage>
</organism>
<dbReference type="InterPro" id="IPR042160">
    <property type="entry name" value="HD-Zip_IV"/>
</dbReference>
<name>A0A5J5B4E9_9ASTE</name>
<accession>A0A5J5B4E9</accession>
<feature type="domain" description="HD-Zip IV C-terminal" evidence="1">
    <location>
        <begin position="75"/>
        <end position="128"/>
    </location>
</feature>
<dbReference type="AlphaFoldDB" id="A0A5J5B4E9"/>
<dbReference type="InterPro" id="IPR057993">
    <property type="entry name" value="HD-Zip_IV_C"/>
</dbReference>
<keyword evidence="3" id="KW-1185">Reference proteome</keyword>
<gene>
    <name evidence="2" type="ORF">F0562_027088</name>
</gene>
<dbReference type="PANTHER" id="PTHR45654">
    <property type="entry name" value="HOMEOBOX-LEUCINE ZIPPER PROTEIN MERISTEM L1"/>
    <property type="match status" value="1"/>
</dbReference>
<dbReference type="Proteomes" id="UP000325577">
    <property type="component" value="Linkage Group LG15"/>
</dbReference>
<evidence type="ECO:0000313" key="2">
    <source>
        <dbReference type="EMBL" id="KAA8537480.1"/>
    </source>
</evidence>
<proteinExistence type="predicted"/>
<reference evidence="2 3" key="1">
    <citation type="submission" date="2019-09" db="EMBL/GenBank/DDBJ databases">
        <title>A chromosome-level genome assembly of the Chinese tupelo Nyssa sinensis.</title>
        <authorList>
            <person name="Yang X."/>
            <person name="Kang M."/>
            <person name="Yang Y."/>
            <person name="Xiong H."/>
            <person name="Wang M."/>
            <person name="Zhang Z."/>
            <person name="Wang Z."/>
            <person name="Wu H."/>
            <person name="Ma T."/>
            <person name="Liu J."/>
            <person name="Xi Z."/>
        </authorList>
    </citation>
    <scope>NUCLEOTIDE SEQUENCE [LARGE SCALE GENOMIC DNA]</scope>
    <source>
        <strain evidence="2">J267</strain>
        <tissue evidence="2">Leaf</tissue>
    </source>
</reference>
<dbReference type="PANTHER" id="PTHR45654:SF24">
    <property type="entry name" value="HOMEOBOX-LEUCINE ZIPPER PROTEIN GLABRA 2"/>
    <property type="match status" value="1"/>
</dbReference>
<dbReference type="EMBL" id="CM018038">
    <property type="protein sequence ID" value="KAA8537480.1"/>
    <property type="molecule type" value="Genomic_DNA"/>
</dbReference>
<evidence type="ECO:0000313" key="3">
    <source>
        <dbReference type="Proteomes" id="UP000325577"/>
    </source>
</evidence>
<sequence>MVKGYNAVLFSCKWMAYNDNFPCWHHRDSTTGPLNQHQMCAFLVATFLLQFHGHLPALAQVISSDLRFCLKHQLQCVTLSYHSINTFDFLRDEAHRNEWDIMSNGGPVQSIANLAEGQDRGNAVTIQTM</sequence>
<evidence type="ECO:0000259" key="1">
    <source>
        <dbReference type="Pfam" id="PF25797"/>
    </source>
</evidence>
<protein>
    <recommendedName>
        <fullName evidence="1">HD-Zip IV C-terminal domain-containing protein</fullName>
    </recommendedName>
</protein>